<sequence length="399" mass="45972">MRLKWFILLLVISVILLIAFENRAQGITFRGASPYNHRWDGTSNFVRYLAKNYGDVILVNSWIDAESTLQNHLVQYYSCRLMIFISPEKAYSDDDINIIARLFLKYGFSIAILDEGPYTNRILDPLDIPVKINAFNYVKMYKSVYRYAEDIVSGYIDIDYRYDVVFSYVSTVSIYNQSLCRPIAYATDSVVGALCDLNVGMVFVLGDGSIVTNAAIPSVNKINVYTIVVDSLINKLCKGNVSRVLFLVDSSRYSLRPLLPEEMIEYGYSGLKTLGMMLNPFRYIYVYAVNGDPTLFPLLLIVLSILIAMVILYNHRFLKRKEEPISIVPLYRSGYDRRILMLIVDRCRESQDCIRMLPCIVKKKLNRKCIKELNMYLSKNKSFRKKILDTILFTSTSKH</sequence>
<comment type="caution">
    <text evidence="2">The sequence shown here is derived from an EMBL/GenBank/DDBJ whole genome shotgun (WGS) entry which is preliminary data.</text>
</comment>
<keyword evidence="1" id="KW-1133">Transmembrane helix</keyword>
<dbReference type="AlphaFoldDB" id="A0A832EV34"/>
<gene>
    <name evidence="2" type="ORF">ENT99_00085</name>
</gene>
<protein>
    <recommendedName>
        <fullName evidence="3">DUF4350 domain-containing protein</fullName>
    </recommendedName>
</protein>
<keyword evidence="1" id="KW-0812">Transmembrane</keyword>
<feature type="transmembrane region" description="Helical" evidence="1">
    <location>
        <begin position="295"/>
        <end position="313"/>
    </location>
</feature>
<dbReference type="EMBL" id="DTAU01000004">
    <property type="protein sequence ID" value="HFQ78087.1"/>
    <property type="molecule type" value="Genomic_DNA"/>
</dbReference>
<keyword evidence="1" id="KW-0472">Membrane</keyword>
<organism evidence="2">
    <name type="scientific">Ignisphaera aggregans</name>
    <dbReference type="NCBI Taxonomy" id="334771"/>
    <lineage>
        <taxon>Archaea</taxon>
        <taxon>Thermoproteota</taxon>
        <taxon>Thermoprotei</taxon>
        <taxon>Desulfurococcales</taxon>
        <taxon>Desulfurococcaceae</taxon>
        <taxon>Ignisphaera</taxon>
    </lineage>
</organism>
<proteinExistence type="predicted"/>
<evidence type="ECO:0000256" key="1">
    <source>
        <dbReference type="SAM" id="Phobius"/>
    </source>
</evidence>
<reference evidence="2" key="1">
    <citation type="journal article" date="2020" name="mSystems">
        <title>Genome- and Community-Level Interaction Insights into Carbon Utilization and Element Cycling Functions of Hydrothermarchaeota in Hydrothermal Sediment.</title>
        <authorList>
            <person name="Zhou Z."/>
            <person name="Liu Y."/>
            <person name="Xu W."/>
            <person name="Pan J."/>
            <person name="Luo Z.H."/>
            <person name="Li M."/>
        </authorList>
    </citation>
    <scope>NUCLEOTIDE SEQUENCE</scope>
    <source>
        <strain evidence="2">SpSt-629</strain>
    </source>
</reference>
<evidence type="ECO:0000313" key="2">
    <source>
        <dbReference type="EMBL" id="HFQ78087.1"/>
    </source>
</evidence>
<evidence type="ECO:0008006" key="3">
    <source>
        <dbReference type="Google" id="ProtNLM"/>
    </source>
</evidence>
<name>A0A832EV34_9CREN</name>
<accession>A0A832EV34</accession>